<evidence type="ECO:0000313" key="1">
    <source>
        <dbReference type="EMBL" id="KAG0435476.1"/>
    </source>
</evidence>
<gene>
    <name evidence="1" type="ORF">HPB47_018460</name>
</gene>
<dbReference type="EMBL" id="JABSTQ010007600">
    <property type="protein sequence ID" value="KAG0435476.1"/>
    <property type="molecule type" value="Genomic_DNA"/>
</dbReference>
<comment type="caution">
    <text evidence="1">The sequence shown here is derived from an EMBL/GenBank/DDBJ whole genome shotgun (WGS) entry which is preliminary data.</text>
</comment>
<name>A0AC60QKN0_IXOPE</name>
<reference evidence="1 2" key="1">
    <citation type="journal article" date="2020" name="Cell">
        <title>Large-Scale Comparative Analyses of Tick Genomes Elucidate Their Genetic Diversity and Vector Capacities.</title>
        <authorList>
            <consortium name="Tick Genome and Microbiome Consortium (TIGMIC)"/>
            <person name="Jia N."/>
            <person name="Wang J."/>
            <person name="Shi W."/>
            <person name="Du L."/>
            <person name="Sun Y."/>
            <person name="Zhan W."/>
            <person name="Jiang J.F."/>
            <person name="Wang Q."/>
            <person name="Zhang B."/>
            <person name="Ji P."/>
            <person name="Bell-Sakyi L."/>
            <person name="Cui X.M."/>
            <person name="Yuan T.T."/>
            <person name="Jiang B.G."/>
            <person name="Yang W.F."/>
            <person name="Lam T.T."/>
            <person name="Chang Q.C."/>
            <person name="Ding S.J."/>
            <person name="Wang X.J."/>
            <person name="Zhu J.G."/>
            <person name="Ruan X.D."/>
            <person name="Zhao L."/>
            <person name="Wei J.T."/>
            <person name="Ye R.Z."/>
            <person name="Que T.C."/>
            <person name="Du C.H."/>
            <person name="Zhou Y.H."/>
            <person name="Cheng J.X."/>
            <person name="Dai P.F."/>
            <person name="Guo W.B."/>
            <person name="Han X.H."/>
            <person name="Huang E.J."/>
            <person name="Li L.F."/>
            <person name="Wei W."/>
            <person name="Gao Y.C."/>
            <person name="Liu J.Z."/>
            <person name="Shao H.Z."/>
            <person name="Wang X."/>
            <person name="Wang C.C."/>
            <person name="Yang T.C."/>
            <person name="Huo Q.B."/>
            <person name="Li W."/>
            <person name="Chen H.Y."/>
            <person name="Chen S.E."/>
            <person name="Zhou L.G."/>
            <person name="Ni X.B."/>
            <person name="Tian J.H."/>
            <person name="Sheng Y."/>
            <person name="Liu T."/>
            <person name="Pan Y.S."/>
            <person name="Xia L.Y."/>
            <person name="Li J."/>
            <person name="Zhao F."/>
            <person name="Cao W.C."/>
        </authorList>
    </citation>
    <scope>NUCLEOTIDE SEQUENCE [LARGE SCALE GENOMIC DNA]</scope>
    <source>
        <strain evidence="1">Iper-2018</strain>
    </source>
</reference>
<accession>A0AC60QKN0</accession>
<evidence type="ECO:0000313" key="2">
    <source>
        <dbReference type="Proteomes" id="UP000805193"/>
    </source>
</evidence>
<keyword evidence="2" id="KW-1185">Reference proteome</keyword>
<protein>
    <submittedName>
        <fullName evidence="1">Uncharacterized protein</fullName>
    </submittedName>
</protein>
<sequence>MNTYHSSANEEASTFPHLDLTGKLIIKAQLGDDIRRIPIHNEDITYDELILMMQRVFRGKLTSSDEVTVKYKDEDGDLITIFDSSDLSFACQCSRILKLTIFVNHQPVPLEPDEIKHLRKELQDIRNIVNRLLDKFEPRTFVPASSEAEENSSQTGSRAAKAVAPKEFDPLVSKQAAGDDPNAQGKTKASHTAEEEHIARLESCCREQNQRCKRRRRATEAKRKREARRRQHFLPAEQFPGATARFWREFVENPFGLTCAVCDRLWFAEAMIGGVSDEKNRETGACAGAPVKAGVWRVASPRTPSHAGSPAHVWLCVAFPCLGKRASWWLSRARGRFGPFGAPRVPSGNREAVAQPPPTKKPEVAACPPPQRGGTGAPPTQRDRLSNDMPALITRSPPRRKERAPRPKPPEEPSTSKEQQAPSAVSTVSPEEERMDVSESPPIRLAPPDDSKLKKPSQKKPIPRVTPPKPPEGV</sequence>
<dbReference type="Proteomes" id="UP000805193">
    <property type="component" value="Unassembled WGS sequence"/>
</dbReference>
<organism evidence="1 2">
    <name type="scientific">Ixodes persulcatus</name>
    <name type="common">Taiga tick</name>
    <dbReference type="NCBI Taxonomy" id="34615"/>
    <lineage>
        <taxon>Eukaryota</taxon>
        <taxon>Metazoa</taxon>
        <taxon>Ecdysozoa</taxon>
        <taxon>Arthropoda</taxon>
        <taxon>Chelicerata</taxon>
        <taxon>Arachnida</taxon>
        <taxon>Acari</taxon>
        <taxon>Parasitiformes</taxon>
        <taxon>Ixodida</taxon>
        <taxon>Ixodoidea</taxon>
        <taxon>Ixodidae</taxon>
        <taxon>Ixodinae</taxon>
        <taxon>Ixodes</taxon>
    </lineage>
</organism>
<proteinExistence type="predicted"/>